<proteinExistence type="inferred from homology"/>
<dbReference type="InterPro" id="IPR001609">
    <property type="entry name" value="Myosin_head_motor_dom-like"/>
</dbReference>
<dbReference type="FunFam" id="1.20.120.720:FF:000002">
    <property type="entry name" value="Myosin heavy chain 10"/>
    <property type="match status" value="1"/>
</dbReference>
<evidence type="ECO:0000256" key="7">
    <source>
        <dbReference type="ARBA" id="ARBA00022860"/>
    </source>
</evidence>
<evidence type="ECO:0000256" key="10">
    <source>
        <dbReference type="ARBA" id="ARBA00023123"/>
    </source>
</evidence>
<dbReference type="FunFam" id="4.10.270.10:FF:000001">
    <property type="entry name" value="Myosin heavy chain, non-muscle"/>
    <property type="match status" value="1"/>
</dbReference>
<keyword evidence="6 22" id="KW-0067">ATP-binding</keyword>
<dbReference type="InterPro" id="IPR000048">
    <property type="entry name" value="IQ_motif_EF-hand-BS"/>
</dbReference>
<keyword evidence="4" id="KW-0963">Cytoplasm</keyword>
<evidence type="ECO:0000256" key="16">
    <source>
        <dbReference type="ARBA" id="ARBA00039816"/>
    </source>
</evidence>
<keyword evidence="14" id="KW-0968">Cytoplasmic vesicle</keyword>
<organism evidence="26 28">
    <name type="scientific">Geotrypetes seraphini</name>
    <name type="common">Gaboon caecilian</name>
    <name type="synonym">Caecilia seraphini</name>
    <dbReference type="NCBI Taxonomy" id="260995"/>
    <lineage>
        <taxon>Eukaryota</taxon>
        <taxon>Metazoa</taxon>
        <taxon>Chordata</taxon>
        <taxon>Craniata</taxon>
        <taxon>Vertebrata</taxon>
        <taxon>Euteleostomi</taxon>
        <taxon>Amphibia</taxon>
        <taxon>Gymnophiona</taxon>
        <taxon>Geotrypetes</taxon>
    </lineage>
</organism>
<dbReference type="GO" id="GO:0060473">
    <property type="term" value="C:cortical granule"/>
    <property type="evidence" value="ECO:0007669"/>
    <property type="project" value="UniProtKB-SubCell"/>
</dbReference>
<dbReference type="GO" id="GO:0016460">
    <property type="term" value="C:myosin II complex"/>
    <property type="evidence" value="ECO:0007669"/>
    <property type="project" value="TreeGrafter"/>
</dbReference>
<keyword evidence="8" id="KW-0133">Cell shape</keyword>
<dbReference type="FunFam" id="3.30.70.1590:FF:000001">
    <property type="entry name" value="Myosin heavy chain"/>
    <property type="match status" value="1"/>
</dbReference>
<feature type="compositionally biased region" description="Basic and acidic residues" evidence="23">
    <location>
        <begin position="1332"/>
        <end position="1344"/>
    </location>
</feature>
<dbReference type="Pfam" id="PF02736">
    <property type="entry name" value="Myosin_N"/>
    <property type="match status" value="1"/>
</dbReference>
<feature type="region of interest" description="Disordered" evidence="23">
    <location>
        <begin position="1648"/>
        <end position="1675"/>
    </location>
</feature>
<comment type="subcellular location">
    <subcellularLocation>
        <location evidence="2">Cytoplasm</location>
        <location evidence="2">Cell cortex</location>
    </subcellularLocation>
    <subcellularLocation>
        <location evidence="1">Cytoplasm</location>
        <location evidence="1">Cytoskeleton</location>
    </subcellularLocation>
    <subcellularLocation>
        <location evidence="15">Cytoplasmic vesicle</location>
        <location evidence="15">Secretory vesicle</location>
        <location evidence="15">Cortical granule</location>
    </subcellularLocation>
</comment>
<dbReference type="Pfam" id="PF00612">
    <property type="entry name" value="IQ"/>
    <property type="match status" value="1"/>
</dbReference>
<dbReference type="GO" id="GO:0008360">
    <property type="term" value="P:regulation of cell shape"/>
    <property type="evidence" value="ECO:0007669"/>
    <property type="project" value="UniProtKB-KW"/>
</dbReference>
<dbReference type="PANTHER" id="PTHR45615">
    <property type="entry name" value="MYOSIN HEAVY CHAIN, NON-MUSCLE"/>
    <property type="match status" value="1"/>
</dbReference>
<evidence type="ECO:0000256" key="19">
    <source>
        <dbReference type="ARBA" id="ARBA00043098"/>
    </source>
</evidence>
<dbReference type="Gene3D" id="3.30.70.1590">
    <property type="match status" value="1"/>
</dbReference>
<dbReference type="FunFam" id="1.20.58.530:FF:000003">
    <property type="entry name" value="Myosin heavy chain 10"/>
    <property type="match status" value="1"/>
</dbReference>
<feature type="region of interest" description="Disordered" evidence="23">
    <location>
        <begin position="1573"/>
        <end position="1605"/>
    </location>
</feature>
<dbReference type="CTD" id="4627"/>
<dbReference type="KEGG" id="gsh:117355954"/>
<feature type="region of interest" description="Disordered" evidence="23">
    <location>
        <begin position="1311"/>
        <end position="1352"/>
    </location>
</feature>
<evidence type="ECO:0000256" key="18">
    <source>
        <dbReference type="ARBA" id="ARBA00042289"/>
    </source>
</evidence>
<evidence type="ECO:0000256" key="2">
    <source>
        <dbReference type="ARBA" id="ARBA00004544"/>
    </source>
</evidence>
<feature type="domain" description="Myosin motor" evidence="24">
    <location>
        <begin position="81"/>
        <end position="776"/>
    </location>
</feature>
<dbReference type="PANTHER" id="PTHR45615:SF16">
    <property type="entry name" value="MYOSIN-9"/>
    <property type="match status" value="1"/>
</dbReference>
<dbReference type="PROSITE" id="PS50096">
    <property type="entry name" value="IQ"/>
    <property type="match status" value="1"/>
</dbReference>
<feature type="region of interest" description="Disordered" evidence="23">
    <location>
        <begin position="1690"/>
        <end position="1717"/>
    </location>
</feature>
<name>A0A6P8Q488_GEOSA</name>
<dbReference type="PRINTS" id="PR00193">
    <property type="entry name" value="MYOSINHEAVY"/>
</dbReference>
<dbReference type="Gene3D" id="2.30.30.360">
    <property type="entry name" value="Myosin S1 fragment, N-terminal"/>
    <property type="match status" value="1"/>
</dbReference>
<keyword evidence="9" id="KW-0175">Coiled coil</keyword>
<evidence type="ECO:0000256" key="4">
    <source>
        <dbReference type="ARBA" id="ARBA00022490"/>
    </source>
</evidence>
<dbReference type="Gene3D" id="1.20.58.530">
    <property type="match status" value="1"/>
</dbReference>
<dbReference type="RefSeq" id="XP_033791024.1">
    <property type="nucleotide sequence ID" value="XM_033935133.1"/>
</dbReference>
<dbReference type="SUPFAM" id="SSF90257">
    <property type="entry name" value="Myosin rod fragments"/>
    <property type="match status" value="5"/>
</dbReference>
<dbReference type="FunFam" id="3.40.850.10:FF:000175">
    <property type="entry name" value="Myosin heavy chain 9"/>
    <property type="match status" value="1"/>
</dbReference>
<keyword evidence="10 22" id="KW-0518">Myosin</keyword>
<dbReference type="Gene3D" id="1.10.10.820">
    <property type="match status" value="1"/>
</dbReference>
<evidence type="ECO:0000256" key="13">
    <source>
        <dbReference type="ARBA" id="ARBA00023212"/>
    </source>
</evidence>
<dbReference type="Gene3D" id="1.20.5.340">
    <property type="match status" value="5"/>
</dbReference>
<evidence type="ECO:0000256" key="9">
    <source>
        <dbReference type="ARBA" id="ARBA00023054"/>
    </source>
</evidence>
<dbReference type="FunFam" id="1.10.10.820:FF:000002">
    <property type="entry name" value="Myosin heavy chain 10"/>
    <property type="match status" value="1"/>
</dbReference>
<dbReference type="InterPro" id="IPR036961">
    <property type="entry name" value="Kinesin_motor_dom_sf"/>
</dbReference>
<feature type="binding site" evidence="22">
    <location>
        <begin position="174"/>
        <end position="181"/>
    </location>
    <ligand>
        <name>ATP</name>
        <dbReference type="ChEBI" id="CHEBI:30616"/>
    </ligand>
</feature>
<dbReference type="Proteomes" id="UP000515159">
    <property type="component" value="Chromosome 2"/>
</dbReference>
<evidence type="ECO:0000256" key="11">
    <source>
        <dbReference type="ARBA" id="ARBA00023175"/>
    </source>
</evidence>
<sequence>MAQRDAEKYLYVDKNILNNPLAQADWAAKKLVWVPSETHGFQAASLKEEVGEEAIVELSENGKKVKVNKDDIQKMNPPKFSKVEDMAELTCLNEASVLHNLKERYYSGLIYTYSGLFCVVINPYKNLPIYSEEIVDMYKGKKRHEMPPHIYAITDTAYRSMMQDREDQSILCTGESGAGKTENTKKVIQYLAHVASSHKSKKDQGELERQLLQANPILEAFGNAKTVKNDNSSRFGKFIRINFDVNGYIVGANIETYLLEKSRAIRQAKEERTFHIFYYLLSGAGEHLKTDLLLEAYSKYRFLSNGNVTIPGQQDKDMFQETMEAMKIMSIPDDEQIGLLRVVSGVLQLGNIIFKKERNTDQASMPDNTAAQKVCHLLGINVNDFTRGILMPRIKVGRDYVQKAQTKEQADFAIEALAKATYERMFRWLVMRINKALDKTKRQGASFIGILDIAGFEIFDLNSFEQLCINYTNEKLQQLFNHTMFILEQEEYQREGIEWNFIDFGLDLQPCIDLIEKPAGPPGILALVDEECWFPKATDKSFVEKVMQELGSHPKFQKPKQLKDKADFCILHYAGKVDYKADEWLMKNMDPLNDNIATLLHQSSDKFVSELWKDVDRIVGLDQVAGIAETALPGAFKTRKGMFRTVGQLYKEQLSKLMATLRNTNPNFVRCIIPNHEKKAGKLDAHLVLDQLRCNGVLEGIRICRQGFPNRVVFQEFRQRYEILTPNSIPKGFMDGKQACVLMIKALELDPNLYRIGQSKVFFRAGVLAHLEEERDLKITDVIIGFQAWCRGYLARRAFAKRQQQLTAMKVIQRNCAAYLKLRNWQWWRLFTKVKPLLQVSRQEEEMMAKEEELNKVKEKHTVLEVKVEELEKEQSLLTAEKMQLQERLQAESDLCAEAEEMRVRLVAKKQELEEILHDLESRVEEEEERCQQLQTEKKKMLHNIAELEEQLEEEEAARQKLQLDKVSTDAKVKKLEEDVIVLEDQNSKLGKEKKQLEERMAEFTTNLTEEEEKSKSLAKLKNKHEAMITEIEERLRREEKGRQELEKTRRKLEGDSTDLHDQIAELQAQIAELKMQLAKKEEELQIALARVEEEAAQKNMALKKIRELESQISELQEDLESERAARNKAEKQKRDLGEELEALKTELEDTLDSTAAQQELRTKREQEVTQLKRTLEDDVKLHEVQIQEMRQKHAQAVEELSEQLEQTKRLKSNLEKAKQALESERNELANEVKALLQGKGDSEHKRKKVEASLQEIHVKFTEGERGRSELSERANRMQVELDNVTGMLSQAESKSIKLAKDFSTMESQLQDTQELLQEETRQKLSLSTKLKQAEDEKNSLREQLEEEEEAKGNLVKQISTLQSQVADMKKKMDDGLGSLETVEEAKKKLQKDLESMNQHYEEKAAAYDKLEKTKTRLQQELDDLTVDLDHQRQIVSNLEKKQKKFDQMLAEEKTISSKYAEERDRAEAEAREKETKALSLARALEEAMEQKAELERLNKQLRTEMEDLVSSKDDVGKSVHELEKSKRALEQQVEEMKTQLEELEDELQATEDAKLRLEVNLQALKAQFERDLQGRDEMSEDKKKQLMRQVKDMEAELEDERKQRSMAVAARKKLEMDLKDLMGQIELANKNREEAIKQLRKLQAQMKDYQRELDDTRASREDILAQAKENEKKLKSMEAEMIHMQEELASAERAKRQAQQERDELADEIANSSGKGALALEEKRRLEARIAQLEEELEEEQGNTEMVNDRFRKATLQIDQLNTDLNAERSNAQKNENARQQLERQNKDLKAKLQEMESSVKSKFKSSMTALEAKIAQLEEQLEMETKERQNASKQVRRTEKKLKDVLLQVDDERRNAEQLKDQAEKCNVRMKQLKRQVEEAEEEAQRANALRRKLQRELEDATETADAMNREVSSLKSKLRRGDVPLFTRRIVRKGADDGSDEDVDGKADVGDAKATE</sequence>
<dbReference type="RefSeq" id="XP_033791023.1">
    <property type="nucleotide sequence ID" value="XM_033935132.1"/>
</dbReference>
<dbReference type="FunFam" id="1.20.5.340:FF:000007">
    <property type="entry name" value="Myosin heavy chain, non-muscle"/>
    <property type="match status" value="1"/>
</dbReference>
<protein>
    <recommendedName>
        <fullName evidence="16">Myosin-9</fullName>
    </recommendedName>
    <alternativeName>
        <fullName evidence="20">Cellular myosin heavy chain, type A</fullName>
    </alternativeName>
    <alternativeName>
        <fullName evidence="17">Myosin heavy chain 9</fullName>
    </alternativeName>
    <alternativeName>
        <fullName evidence="18">Myosin heavy chain, non-muscle IIa</fullName>
    </alternativeName>
    <alternativeName>
        <fullName evidence="21">Non-muscle myosin heavy chain A</fullName>
    </alternativeName>
    <alternativeName>
        <fullName evidence="19">Non-muscle myosin heavy chain IIa</fullName>
    </alternativeName>
</protein>
<keyword evidence="11 22" id="KW-0505">Motor protein</keyword>
<dbReference type="Gene3D" id="6.10.250.2420">
    <property type="match status" value="1"/>
</dbReference>
<evidence type="ECO:0000313" key="28">
    <source>
        <dbReference type="RefSeq" id="XP_033791024.1"/>
    </source>
</evidence>
<dbReference type="InterPro" id="IPR002928">
    <property type="entry name" value="Myosin_tail"/>
</dbReference>
<dbReference type="GO" id="GO:0030029">
    <property type="term" value="P:actin filament-based process"/>
    <property type="evidence" value="ECO:0007669"/>
    <property type="project" value="UniProtKB-ARBA"/>
</dbReference>
<evidence type="ECO:0000256" key="15">
    <source>
        <dbReference type="ARBA" id="ARBA00037865"/>
    </source>
</evidence>
<evidence type="ECO:0000256" key="14">
    <source>
        <dbReference type="ARBA" id="ARBA00023329"/>
    </source>
</evidence>
<feature type="region of interest" description="Disordered" evidence="23">
    <location>
        <begin position="1034"/>
        <end position="1057"/>
    </location>
</feature>
<evidence type="ECO:0000313" key="27">
    <source>
        <dbReference type="RefSeq" id="XP_033791023.1"/>
    </source>
</evidence>
<feature type="compositionally biased region" description="Basic and acidic residues" evidence="23">
    <location>
        <begin position="1947"/>
        <end position="1959"/>
    </location>
</feature>
<dbReference type="GO" id="GO:0005516">
    <property type="term" value="F:calmodulin binding"/>
    <property type="evidence" value="ECO:0007669"/>
    <property type="project" value="UniProtKB-KW"/>
</dbReference>
<evidence type="ECO:0000256" key="23">
    <source>
        <dbReference type="SAM" id="MobiDB-lite"/>
    </source>
</evidence>
<dbReference type="PROSITE" id="PS51844">
    <property type="entry name" value="SH3_LIKE"/>
    <property type="match status" value="1"/>
</dbReference>
<feature type="region of interest" description="Disordered" evidence="23">
    <location>
        <begin position="1118"/>
        <end position="1138"/>
    </location>
</feature>
<evidence type="ECO:0000256" key="22">
    <source>
        <dbReference type="PROSITE-ProRule" id="PRU00782"/>
    </source>
</evidence>
<dbReference type="FunFam" id="1.20.5.340:FF:000009">
    <property type="entry name" value="myosin-11 isoform X2"/>
    <property type="match status" value="1"/>
</dbReference>
<gene>
    <name evidence="27 28" type="primary">MYH9</name>
</gene>
<dbReference type="SMART" id="SM00015">
    <property type="entry name" value="IQ"/>
    <property type="match status" value="1"/>
</dbReference>
<dbReference type="InterPro" id="IPR008989">
    <property type="entry name" value="Myosin_S1_N"/>
</dbReference>
<dbReference type="SMART" id="SM00242">
    <property type="entry name" value="MYSc"/>
    <property type="match status" value="1"/>
</dbReference>
<evidence type="ECO:0000256" key="5">
    <source>
        <dbReference type="ARBA" id="ARBA00022741"/>
    </source>
</evidence>
<feature type="domain" description="Myosin N-terminal SH3-like" evidence="25">
    <location>
        <begin position="27"/>
        <end position="77"/>
    </location>
</feature>
<dbReference type="Gene3D" id="3.40.850.10">
    <property type="entry name" value="Kinesin motor domain"/>
    <property type="match status" value="1"/>
</dbReference>
<dbReference type="GO" id="GO:0051015">
    <property type="term" value="F:actin filament binding"/>
    <property type="evidence" value="ECO:0007669"/>
    <property type="project" value="InterPro"/>
</dbReference>
<dbReference type="GeneID" id="117355954"/>
<dbReference type="OrthoDB" id="10254995at2759"/>
<accession>A0A6P8Q488</accession>
<dbReference type="GO" id="GO:0007010">
    <property type="term" value="P:cytoskeleton organization"/>
    <property type="evidence" value="ECO:0007669"/>
    <property type="project" value="UniProtKB-ARBA"/>
</dbReference>
<dbReference type="GO" id="GO:0005938">
    <property type="term" value="C:cell cortex"/>
    <property type="evidence" value="ECO:0007669"/>
    <property type="project" value="UniProtKB-SubCell"/>
</dbReference>
<keyword evidence="13" id="KW-0206">Cytoskeleton</keyword>
<evidence type="ECO:0000256" key="1">
    <source>
        <dbReference type="ARBA" id="ARBA00004245"/>
    </source>
</evidence>
<keyword evidence="5 22" id="KW-0547">Nucleotide-binding</keyword>
<comment type="similarity">
    <text evidence="3 22">Belongs to the TRAFAC class myosin-kinesin ATPase superfamily. Myosin family.</text>
</comment>
<evidence type="ECO:0000256" key="8">
    <source>
        <dbReference type="ARBA" id="ARBA00022960"/>
    </source>
</evidence>
<dbReference type="PROSITE" id="PS51456">
    <property type="entry name" value="MYOSIN_MOTOR"/>
    <property type="match status" value="1"/>
</dbReference>
<keyword evidence="26" id="KW-1185">Reference proteome</keyword>
<dbReference type="Pfam" id="PF00063">
    <property type="entry name" value="Myosin_head"/>
    <property type="match status" value="1"/>
</dbReference>
<feature type="compositionally biased region" description="Basic and acidic residues" evidence="23">
    <location>
        <begin position="1690"/>
        <end position="1704"/>
    </location>
</feature>
<dbReference type="Pfam" id="PF01576">
    <property type="entry name" value="Myosin_tail_1"/>
    <property type="match status" value="1"/>
</dbReference>
<dbReference type="InterPro" id="IPR027417">
    <property type="entry name" value="P-loop_NTPase"/>
</dbReference>
<dbReference type="SUPFAM" id="SSF52540">
    <property type="entry name" value="P-loop containing nucleoside triphosphate hydrolases"/>
    <property type="match status" value="1"/>
</dbReference>
<evidence type="ECO:0000313" key="26">
    <source>
        <dbReference type="Proteomes" id="UP000515159"/>
    </source>
</evidence>
<dbReference type="FunFam" id="1.20.5.340:FF:000008">
    <property type="entry name" value="Myosin heavy chain 11"/>
    <property type="match status" value="1"/>
</dbReference>
<feature type="compositionally biased region" description="Basic and acidic residues" evidence="23">
    <location>
        <begin position="1122"/>
        <end position="1138"/>
    </location>
</feature>
<feature type="region of interest" description="Actin-binding" evidence="22">
    <location>
        <begin position="654"/>
        <end position="676"/>
    </location>
</feature>
<evidence type="ECO:0000256" key="12">
    <source>
        <dbReference type="ARBA" id="ARBA00023203"/>
    </source>
</evidence>
<evidence type="ECO:0000256" key="6">
    <source>
        <dbReference type="ARBA" id="ARBA00022840"/>
    </source>
</evidence>
<evidence type="ECO:0000256" key="21">
    <source>
        <dbReference type="ARBA" id="ARBA00083480"/>
    </source>
</evidence>
<dbReference type="FunFam" id="2.30.30.360:FF:000001">
    <property type="entry name" value="Myosin heavy chain"/>
    <property type="match status" value="1"/>
</dbReference>
<dbReference type="InterPro" id="IPR004009">
    <property type="entry name" value="SH3_Myosin"/>
</dbReference>
<dbReference type="Gene3D" id="1.20.120.720">
    <property type="entry name" value="Myosin VI head, motor domain, U50 subdomain"/>
    <property type="match status" value="1"/>
</dbReference>
<dbReference type="Gene3D" id="4.10.270.10">
    <property type="entry name" value="Myosin, subunit A"/>
    <property type="match status" value="1"/>
</dbReference>
<feature type="compositionally biased region" description="Basic and acidic residues" evidence="23">
    <location>
        <begin position="1573"/>
        <end position="1604"/>
    </location>
</feature>
<dbReference type="GO" id="GO:0000146">
    <property type="term" value="F:microfilament motor activity"/>
    <property type="evidence" value="ECO:0007669"/>
    <property type="project" value="TreeGrafter"/>
</dbReference>
<keyword evidence="12 22" id="KW-0009">Actin-binding</keyword>
<evidence type="ECO:0000256" key="20">
    <source>
        <dbReference type="ARBA" id="ARBA00079648"/>
    </source>
</evidence>
<dbReference type="GO" id="GO:0005524">
    <property type="term" value="F:ATP binding"/>
    <property type="evidence" value="ECO:0007669"/>
    <property type="project" value="UniProtKB-UniRule"/>
</dbReference>
<evidence type="ECO:0000256" key="17">
    <source>
        <dbReference type="ARBA" id="ARBA00041440"/>
    </source>
</evidence>
<evidence type="ECO:0000259" key="24">
    <source>
        <dbReference type="PROSITE" id="PS51456"/>
    </source>
</evidence>
<reference evidence="27 28" key="1">
    <citation type="submission" date="2025-04" db="UniProtKB">
        <authorList>
            <consortium name="RefSeq"/>
        </authorList>
    </citation>
    <scope>IDENTIFICATION</scope>
</reference>
<dbReference type="FunFam" id="1.20.5.4820:FF:000002">
    <property type="entry name" value="Myosin heavy chain 10"/>
    <property type="match status" value="1"/>
</dbReference>
<evidence type="ECO:0000259" key="25">
    <source>
        <dbReference type="PROSITE" id="PS51844"/>
    </source>
</evidence>
<feature type="region of interest" description="Disordered" evidence="23">
    <location>
        <begin position="1935"/>
        <end position="1959"/>
    </location>
</feature>
<feature type="compositionally biased region" description="Basic and acidic residues" evidence="23">
    <location>
        <begin position="1649"/>
        <end position="1675"/>
    </location>
</feature>
<keyword evidence="7" id="KW-0112">Calmodulin-binding</keyword>
<dbReference type="GO" id="GO:0032982">
    <property type="term" value="C:myosin filament"/>
    <property type="evidence" value="ECO:0007669"/>
    <property type="project" value="TreeGrafter"/>
</dbReference>
<evidence type="ECO:0000256" key="3">
    <source>
        <dbReference type="ARBA" id="ARBA00008314"/>
    </source>
</evidence>